<reference evidence="1" key="1">
    <citation type="submission" date="2014-05" db="EMBL/GenBank/DDBJ databases">
        <authorList>
            <person name="Chronopoulou M."/>
        </authorList>
    </citation>
    <scope>NUCLEOTIDE SEQUENCE</scope>
    <source>
        <tissue evidence="1">Whole organism</tissue>
    </source>
</reference>
<accession>A0A0K2V1B6</accession>
<organism evidence="1">
    <name type="scientific">Lepeophtheirus salmonis</name>
    <name type="common">Salmon louse</name>
    <name type="synonym">Caligus salmonis</name>
    <dbReference type="NCBI Taxonomy" id="72036"/>
    <lineage>
        <taxon>Eukaryota</taxon>
        <taxon>Metazoa</taxon>
        <taxon>Ecdysozoa</taxon>
        <taxon>Arthropoda</taxon>
        <taxon>Crustacea</taxon>
        <taxon>Multicrustacea</taxon>
        <taxon>Hexanauplia</taxon>
        <taxon>Copepoda</taxon>
        <taxon>Siphonostomatoida</taxon>
        <taxon>Caligidae</taxon>
        <taxon>Lepeophtheirus</taxon>
    </lineage>
</organism>
<dbReference type="EMBL" id="HACA01026566">
    <property type="protein sequence ID" value="CDW43927.1"/>
    <property type="molecule type" value="Transcribed_RNA"/>
</dbReference>
<evidence type="ECO:0000313" key="1">
    <source>
        <dbReference type="EMBL" id="CDW43927.1"/>
    </source>
</evidence>
<name>A0A0K2V1B6_LEPSM</name>
<proteinExistence type="predicted"/>
<sequence length="15" mass="1811">MQLLVCQSKRLAEYE</sequence>
<protein>
    <submittedName>
        <fullName evidence="1">Uncharacterized protein</fullName>
    </submittedName>
</protein>